<proteinExistence type="predicted"/>
<keyword evidence="3" id="KW-1185">Reference proteome</keyword>
<dbReference type="Proteomes" id="UP000248330">
    <property type="component" value="Unassembled WGS sequence"/>
</dbReference>
<accession>A0A318EB52</accession>
<feature type="signal peptide" evidence="1">
    <location>
        <begin position="1"/>
        <end position="22"/>
    </location>
</feature>
<gene>
    <name evidence="2" type="ORF">C8D93_103383</name>
</gene>
<evidence type="ECO:0008006" key="4">
    <source>
        <dbReference type="Google" id="ProtNLM"/>
    </source>
</evidence>
<evidence type="ECO:0000313" key="2">
    <source>
        <dbReference type="EMBL" id="PXV69807.1"/>
    </source>
</evidence>
<protein>
    <recommendedName>
        <fullName evidence="4">SH3 domain-containing protein</fullName>
    </recommendedName>
</protein>
<keyword evidence="1" id="KW-0732">Signal</keyword>
<organism evidence="2 3">
    <name type="scientific">Sinimarinibacterium flocculans</name>
    <dbReference type="NCBI Taxonomy" id="985250"/>
    <lineage>
        <taxon>Bacteria</taxon>
        <taxon>Pseudomonadati</taxon>
        <taxon>Pseudomonadota</taxon>
        <taxon>Gammaproteobacteria</taxon>
        <taxon>Nevskiales</taxon>
        <taxon>Nevskiaceae</taxon>
        <taxon>Sinimarinibacterium</taxon>
    </lineage>
</organism>
<reference evidence="2 3" key="1">
    <citation type="submission" date="2018-04" db="EMBL/GenBank/DDBJ databases">
        <title>Genomic Encyclopedia of Type Strains, Phase IV (KMG-IV): sequencing the most valuable type-strain genomes for metagenomic binning, comparative biology and taxonomic classification.</title>
        <authorList>
            <person name="Goeker M."/>
        </authorList>
    </citation>
    <scope>NUCLEOTIDE SEQUENCE [LARGE SCALE GENOMIC DNA]</scope>
    <source>
        <strain evidence="2 3">DSM 104150</strain>
    </source>
</reference>
<evidence type="ECO:0000256" key="1">
    <source>
        <dbReference type="SAM" id="SignalP"/>
    </source>
</evidence>
<comment type="caution">
    <text evidence="2">The sequence shown here is derived from an EMBL/GenBank/DDBJ whole genome shotgun (WGS) entry which is preliminary data.</text>
</comment>
<name>A0A318EB52_9GAMM</name>
<dbReference type="RefSeq" id="WP_146216551.1">
    <property type="nucleotide sequence ID" value="NZ_CAKZQT010000029.1"/>
</dbReference>
<dbReference type="EMBL" id="QICN01000003">
    <property type="protein sequence ID" value="PXV69807.1"/>
    <property type="molecule type" value="Genomic_DNA"/>
</dbReference>
<evidence type="ECO:0000313" key="3">
    <source>
        <dbReference type="Proteomes" id="UP000248330"/>
    </source>
</evidence>
<feature type="chain" id="PRO_5016392358" description="SH3 domain-containing protein" evidence="1">
    <location>
        <begin position="23"/>
        <end position="165"/>
    </location>
</feature>
<sequence>MRAIGRMWIAAGLALWAGAAATQESGITIRAVALMDAPFIDATTLVELPEQTALTVLARQGAWMQVSAGEHSGWLRLLAVRLDGGARARGDSGVGKAVNVALSGSSGTAVATGVRGLDQEQIATVEPDLAAVDALDLHASTQDDARAFAAQAPVLVAQTVKELKR</sequence>
<dbReference type="AlphaFoldDB" id="A0A318EB52"/>
<dbReference type="OrthoDB" id="8821343at2"/>